<comment type="caution">
    <text evidence="1">The sequence shown here is derived from an EMBL/GenBank/DDBJ whole genome shotgun (WGS) entry which is preliminary data.</text>
</comment>
<evidence type="ECO:0000313" key="1">
    <source>
        <dbReference type="EMBL" id="TDH73694.1"/>
    </source>
</evidence>
<gene>
    <name evidence="1" type="ORF">CCR75_007549</name>
</gene>
<protein>
    <submittedName>
        <fullName evidence="1">Uncharacterized protein</fullName>
    </submittedName>
</protein>
<dbReference type="EMBL" id="SHOA02000005">
    <property type="protein sequence ID" value="TDH73694.1"/>
    <property type="molecule type" value="Genomic_DNA"/>
</dbReference>
<evidence type="ECO:0000313" key="2">
    <source>
        <dbReference type="Proteomes" id="UP000294530"/>
    </source>
</evidence>
<dbReference type="GeneID" id="94351279"/>
<organism evidence="1 2">
    <name type="scientific">Bremia lactucae</name>
    <name type="common">Lettuce downy mildew</name>
    <dbReference type="NCBI Taxonomy" id="4779"/>
    <lineage>
        <taxon>Eukaryota</taxon>
        <taxon>Sar</taxon>
        <taxon>Stramenopiles</taxon>
        <taxon>Oomycota</taxon>
        <taxon>Peronosporomycetes</taxon>
        <taxon>Peronosporales</taxon>
        <taxon>Peronosporaceae</taxon>
        <taxon>Bremia</taxon>
    </lineage>
</organism>
<reference evidence="1 2" key="1">
    <citation type="journal article" date="2021" name="Genome Biol.">
        <title>AFLAP: assembly-free linkage analysis pipeline using k-mers from genome sequencing data.</title>
        <authorList>
            <person name="Fletcher K."/>
            <person name="Zhang L."/>
            <person name="Gil J."/>
            <person name="Han R."/>
            <person name="Cavanaugh K."/>
            <person name="Michelmore R."/>
        </authorList>
    </citation>
    <scope>NUCLEOTIDE SEQUENCE [LARGE SCALE GENOMIC DNA]</scope>
    <source>
        <strain evidence="1 2">SF5</strain>
    </source>
</reference>
<proteinExistence type="predicted"/>
<accession>A0A976IKV4</accession>
<dbReference type="KEGG" id="blac:94351279"/>
<dbReference type="RefSeq" id="XP_067823192.1">
    <property type="nucleotide sequence ID" value="XM_067965608.1"/>
</dbReference>
<name>A0A976IKV4_BRELC</name>
<dbReference type="AlphaFoldDB" id="A0A976IKV4"/>
<dbReference type="Proteomes" id="UP000294530">
    <property type="component" value="Unassembled WGS sequence"/>
</dbReference>
<sequence>MDYIISSEEWELIDVERFVECLSLMKNQVNAIFCRAHSVAHTLRWDYDSFLYKDSLAFRGLILY</sequence>
<keyword evidence="2" id="KW-1185">Reference proteome</keyword>